<dbReference type="Pfam" id="PF01464">
    <property type="entry name" value="SLT"/>
    <property type="match status" value="1"/>
</dbReference>
<dbReference type="AlphaFoldDB" id="A0A3B1CN97"/>
<gene>
    <name evidence="2" type="ORF">MNBD_NITROSPINAE01-1921</name>
</gene>
<name>A0A3B1CN97_9ZZZZ</name>
<dbReference type="EMBL" id="UOGC01000104">
    <property type="protein sequence ID" value="VAX20375.1"/>
    <property type="molecule type" value="Genomic_DNA"/>
</dbReference>
<dbReference type="SUPFAM" id="SSF53955">
    <property type="entry name" value="Lysozyme-like"/>
    <property type="match status" value="1"/>
</dbReference>
<accession>A0A3B1CN97</accession>
<evidence type="ECO:0000313" key="2">
    <source>
        <dbReference type="EMBL" id="VAX20375.1"/>
    </source>
</evidence>
<organism evidence="2">
    <name type="scientific">hydrothermal vent metagenome</name>
    <dbReference type="NCBI Taxonomy" id="652676"/>
    <lineage>
        <taxon>unclassified sequences</taxon>
        <taxon>metagenomes</taxon>
        <taxon>ecological metagenomes</taxon>
    </lineage>
</organism>
<sequence>MPYATIYAMSLYFIRLLKTRTALFFTLFIAFHGEANAKTVLAPITLDYPTLQSLVINSAFTGPGQTAVPLSENDTCNEIRLSKPEIRGHGTNTIIGMNVFTRMGTFLMGRCVMPVEWEGYLEVEQTLWIEDDWVLRFKVADSTLFNSNRKPATMTGLVWSLIKTYAHDYMDQITVDLAQPVNELKTLIPPMFPASLRERAQNLVSSIRPGDVQVSDANIRANIMMDIEDSYATKKSPEKPLSEDELNAFISAWESLDSFLVYQLSSIGEKPLTANERLKLFDILIETRTEFVAKLTENDQSDHDFTRKQFISAWGKLSPMLRARFSGNTTGSILSYISFFTASDALSILDKAGPGIGIEISRDGLLRMARMLNAGETMPLAYKTGTSDKLRHAVGLGTPLLEEPVPEVEEIEIEGIEDDDFVSRLLWSISPATACAKESANSDRAEIKKWLVSKKNLQPYITRVRDLLASTTDETLKKSKLDKKYYGMYKRLVASFAWQESCFRQFKVRKGKVSYLRSYNKTSVGLMQINERVWRGIYSKNNLRWNIKYNAMAGCEIIDLYIQRYALRKMKKIKPLDDDTLARSIYAMYNGGPGQFYKFIKRHKKGKHYLSDKLFWEKYAWVKNNEWDKTSKCLIGK</sequence>
<dbReference type="Gene3D" id="1.10.530.10">
    <property type="match status" value="1"/>
</dbReference>
<dbReference type="CDD" id="cd00254">
    <property type="entry name" value="LT-like"/>
    <property type="match status" value="1"/>
</dbReference>
<reference evidence="2" key="1">
    <citation type="submission" date="2018-06" db="EMBL/GenBank/DDBJ databases">
        <authorList>
            <person name="Zhirakovskaya E."/>
        </authorList>
    </citation>
    <scope>NUCLEOTIDE SEQUENCE</scope>
</reference>
<evidence type="ECO:0000259" key="1">
    <source>
        <dbReference type="Pfam" id="PF01464"/>
    </source>
</evidence>
<dbReference type="InterPro" id="IPR008258">
    <property type="entry name" value="Transglycosylase_SLT_dom_1"/>
</dbReference>
<feature type="domain" description="Transglycosylase SLT" evidence="1">
    <location>
        <begin position="484"/>
        <end position="607"/>
    </location>
</feature>
<dbReference type="InterPro" id="IPR023346">
    <property type="entry name" value="Lysozyme-like_dom_sf"/>
</dbReference>
<protein>
    <recommendedName>
        <fullName evidence="1">Transglycosylase SLT domain-containing protein</fullName>
    </recommendedName>
</protein>
<proteinExistence type="predicted"/>